<protein>
    <submittedName>
        <fullName evidence="1">Uncharacterized protein</fullName>
    </submittedName>
</protein>
<proteinExistence type="predicted"/>
<dbReference type="PANTHER" id="PTHR33181:SF4">
    <property type="entry name" value="OVULE PROTEIN"/>
    <property type="match status" value="1"/>
</dbReference>
<evidence type="ECO:0000313" key="2">
    <source>
        <dbReference type="Proteomes" id="UP001180020"/>
    </source>
</evidence>
<accession>A0AAV9FHH0</accession>
<organism evidence="1 2">
    <name type="scientific">Acorus calamus</name>
    <name type="common">Sweet flag</name>
    <dbReference type="NCBI Taxonomy" id="4465"/>
    <lineage>
        <taxon>Eukaryota</taxon>
        <taxon>Viridiplantae</taxon>
        <taxon>Streptophyta</taxon>
        <taxon>Embryophyta</taxon>
        <taxon>Tracheophyta</taxon>
        <taxon>Spermatophyta</taxon>
        <taxon>Magnoliopsida</taxon>
        <taxon>Liliopsida</taxon>
        <taxon>Acoraceae</taxon>
        <taxon>Acorus</taxon>
    </lineage>
</organism>
<evidence type="ECO:0000313" key="1">
    <source>
        <dbReference type="EMBL" id="KAK1324067.1"/>
    </source>
</evidence>
<gene>
    <name evidence="1" type="ORF">QJS10_CPA02g00309</name>
</gene>
<reference evidence="1" key="1">
    <citation type="journal article" date="2023" name="Nat. Commun.">
        <title>Diploid and tetraploid genomes of Acorus and the evolution of monocots.</title>
        <authorList>
            <person name="Ma L."/>
            <person name="Liu K.W."/>
            <person name="Li Z."/>
            <person name="Hsiao Y.Y."/>
            <person name="Qi Y."/>
            <person name="Fu T."/>
            <person name="Tang G.D."/>
            <person name="Zhang D."/>
            <person name="Sun W.H."/>
            <person name="Liu D.K."/>
            <person name="Li Y."/>
            <person name="Chen G.Z."/>
            <person name="Liu X.D."/>
            <person name="Liao X.Y."/>
            <person name="Jiang Y.T."/>
            <person name="Yu X."/>
            <person name="Hao Y."/>
            <person name="Huang J."/>
            <person name="Zhao X.W."/>
            <person name="Ke S."/>
            <person name="Chen Y.Y."/>
            <person name="Wu W.L."/>
            <person name="Hsu J.L."/>
            <person name="Lin Y.F."/>
            <person name="Huang M.D."/>
            <person name="Li C.Y."/>
            <person name="Huang L."/>
            <person name="Wang Z.W."/>
            <person name="Zhao X."/>
            <person name="Zhong W.Y."/>
            <person name="Peng D.H."/>
            <person name="Ahmad S."/>
            <person name="Lan S."/>
            <person name="Zhang J.S."/>
            <person name="Tsai W.C."/>
            <person name="Van de Peer Y."/>
            <person name="Liu Z.J."/>
        </authorList>
    </citation>
    <scope>NUCLEOTIDE SEQUENCE</scope>
    <source>
        <strain evidence="1">CP</strain>
    </source>
</reference>
<dbReference type="AlphaFoldDB" id="A0AAV9FHH0"/>
<dbReference type="Proteomes" id="UP001180020">
    <property type="component" value="Unassembled WGS sequence"/>
</dbReference>
<keyword evidence="2" id="KW-1185">Reference proteome</keyword>
<sequence>MEWWDKVTHPIRRFCVGVATRLGIRKNGHLKLKHEVRSCEYEDVRVMWEMLRKTDVPPPIARSSEKEEEKRRGRHILGLFEWASCRAPFLCRGF</sequence>
<dbReference type="PANTHER" id="PTHR33181">
    <property type="entry name" value="OS01G0778500 PROTEIN"/>
    <property type="match status" value="1"/>
</dbReference>
<comment type="caution">
    <text evidence="1">The sequence shown here is derived from an EMBL/GenBank/DDBJ whole genome shotgun (WGS) entry which is preliminary data.</text>
</comment>
<name>A0AAV9FHH0_ACOCL</name>
<reference evidence="1" key="2">
    <citation type="submission" date="2023-06" db="EMBL/GenBank/DDBJ databases">
        <authorList>
            <person name="Ma L."/>
            <person name="Liu K.-W."/>
            <person name="Li Z."/>
            <person name="Hsiao Y.-Y."/>
            <person name="Qi Y."/>
            <person name="Fu T."/>
            <person name="Tang G."/>
            <person name="Zhang D."/>
            <person name="Sun W.-H."/>
            <person name="Liu D.-K."/>
            <person name="Li Y."/>
            <person name="Chen G.-Z."/>
            <person name="Liu X.-D."/>
            <person name="Liao X.-Y."/>
            <person name="Jiang Y.-T."/>
            <person name="Yu X."/>
            <person name="Hao Y."/>
            <person name="Huang J."/>
            <person name="Zhao X.-W."/>
            <person name="Ke S."/>
            <person name="Chen Y.-Y."/>
            <person name="Wu W.-L."/>
            <person name="Hsu J.-L."/>
            <person name="Lin Y.-F."/>
            <person name="Huang M.-D."/>
            <person name="Li C.-Y."/>
            <person name="Huang L."/>
            <person name="Wang Z.-W."/>
            <person name="Zhao X."/>
            <person name="Zhong W.-Y."/>
            <person name="Peng D.-H."/>
            <person name="Ahmad S."/>
            <person name="Lan S."/>
            <person name="Zhang J.-S."/>
            <person name="Tsai W.-C."/>
            <person name="Van De Peer Y."/>
            <person name="Liu Z.-J."/>
        </authorList>
    </citation>
    <scope>NUCLEOTIDE SEQUENCE</scope>
    <source>
        <strain evidence="1">CP</strain>
        <tissue evidence="1">Leaves</tissue>
    </source>
</reference>
<dbReference type="EMBL" id="JAUJYO010000002">
    <property type="protein sequence ID" value="KAK1324067.1"/>
    <property type="molecule type" value="Genomic_DNA"/>
</dbReference>